<dbReference type="GO" id="GO:0005576">
    <property type="term" value="C:extracellular region"/>
    <property type="evidence" value="ECO:0007669"/>
    <property type="project" value="TreeGrafter"/>
</dbReference>
<reference evidence="6" key="1">
    <citation type="journal article" date="2017" name="Genome Biol.">
        <title>Comparative genomics reveals high biological diversity and specific adaptations in the industrially and medically important fungal genus Aspergillus.</title>
        <authorList>
            <person name="de Vries R.P."/>
            <person name="Riley R."/>
            <person name="Wiebenga A."/>
            <person name="Aguilar-Osorio G."/>
            <person name="Amillis S."/>
            <person name="Uchima C.A."/>
            <person name="Anderluh G."/>
            <person name="Asadollahi M."/>
            <person name="Askin M."/>
            <person name="Barry K."/>
            <person name="Battaglia E."/>
            <person name="Bayram O."/>
            <person name="Benocci T."/>
            <person name="Braus-Stromeyer S.A."/>
            <person name="Caldana C."/>
            <person name="Canovas D."/>
            <person name="Cerqueira G.C."/>
            <person name="Chen F."/>
            <person name="Chen W."/>
            <person name="Choi C."/>
            <person name="Clum A."/>
            <person name="Dos Santos R.A."/>
            <person name="Damasio A.R."/>
            <person name="Diallinas G."/>
            <person name="Emri T."/>
            <person name="Fekete E."/>
            <person name="Flipphi M."/>
            <person name="Freyberg S."/>
            <person name="Gallo A."/>
            <person name="Gournas C."/>
            <person name="Habgood R."/>
            <person name="Hainaut M."/>
            <person name="Harispe M.L."/>
            <person name="Henrissat B."/>
            <person name="Hilden K.S."/>
            <person name="Hope R."/>
            <person name="Hossain A."/>
            <person name="Karabika E."/>
            <person name="Karaffa L."/>
            <person name="Karanyi Z."/>
            <person name="Krasevec N."/>
            <person name="Kuo A."/>
            <person name="Kusch H."/>
            <person name="LaButti K."/>
            <person name="Lagendijk E.L."/>
            <person name="Lapidus A."/>
            <person name="Levasseur A."/>
            <person name="Lindquist E."/>
            <person name="Lipzen A."/>
            <person name="Logrieco A.F."/>
            <person name="MacCabe A."/>
            <person name="Maekelae M.R."/>
            <person name="Malavazi I."/>
            <person name="Melin P."/>
            <person name="Meyer V."/>
            <person name="Mielnichuk N."/>
            <person name="Miskei M."/>
            <person name="Molnar A.P."/>
            <person name="Mule G."/>
            <person name="Ngan C.Y."/>
            <person name="Orejas M."/>
            <person name="Orosz E."/>
            <person name="Ouedraogo J.P."/>
            <person name="Overkamp K.M."/>
            <person name="Park H.-S."/>
            <person name="Perrone G."/>
            <person name="Piumi F."/>
            <person name="Punt P.J."/>
            <person name="Ram A.F."/>
            <person name="Ramon A."/>
            <person name="Rauscher S."/>
            <person name="Record E."/>
            <person name="Riano-Pachon D.M."/>
            <person name="Robert V."/>
            <person name="Roehrig J."/>
            <person name="Ruller R."/>
            <person name="Salamov A."/>
            <person name="Salih N.S."/>
            <person name="Samson R.A."/>
            <person name="Sandor E."/>
            <person name="Sanguinetti M."/>
            <person name="Schuetze T."/>
            <person name="Sepcic K."/>
            <person name="Shelest E."/>
            <person name="Sherlock G."/>
            <person name="Sophianopoulou V."/>
            <person name="Squina F.M."/>
            <person name="Sun H."/>
            <person name="Susca A."/>
            <person name="Todd R.B."/>
            <person name="Tsang A."/>
            <person name="Unkles S.E."/>
            <person name="van de Wiele N."/>
            <person name="van Rossen-Uffink D."/>
            <person name="Oliveira J.V."/>
            <person name="Vesth T.C."/>
            <person name="Visser J."/>
            <person name="Yu J.-H."/>
            <person name="Zhou M."/>
            <person name="Andersen M.R."/>
            <person name="Archer D.B."/>
            <person name="Baker S.E."/>
            <person name="Benoit I."/>
            <person name="Brakhage A.A."/>
            <person name="Braus G.H."/>
            <person name="Fischer R."/>
            <person name="Frisvad J.C."/>
            <person name="Goldman G.H."/>
            <person name="Houbraken J."/>
            <person name="Oakley B."/>
            <person name="Pocsi I."/>
            <person name="Scazzocchio C."/>
            <person name="Seiboth B."/>
            <person name="vanKuyk P.A."/>
            <person name="Wortman J."/>
            <person name="Dyer P.S."/>
            <person name="Grigoriev I.V."/>
        </authorList>
    </citation>
    <scope>NUCLEOTIDE SEQUENCE [LARGE SCALE GENOMIC DNA]</scope>
    <source>
        <strain evidence="6">ITEM 5010</strain>
    </source>
</reference>
<feature type="chain" id="PRO_5013340184" description="chitinase" evidence="3">
    <location>
        <begin position="22"/>
        <end position="677"/>
    </location>
</feature>
<dbReference type="AlphaFoldDB" id="A0A1R3RPQ6"/>
<dbReference type="InterPro" id="IPR029070">
    <property type="entry name" value="Chitinase_insertion_sf"/>
</dbReference>
<dbReference type="OrthoDB" id="73875at2759"/>
<dbReference type="Proteomes" id="UP000188318">
    <property type="component" value="Unassembled WGS sequence"/>
</dbReference>
<keyword evidence="5" id="KW-0378">Hydrolase</keyword>
<keyword evidence="3" id="KW-0732">Signal</keyword>
<evidence type="ECO:0000259" key="4">
    <source>
        <dbReference type="PROSITE" id="PS51910"/>
    </source>
</evidence>
<dbReference type="SUPFAM" id="SSF51445">
    <property type="entry name" value="(Trans)glycosidases"/>
    <property type="match status" value="1"/>
</dbReference>
<evidence type="ECO:0000313" key="6">
    <source>
        <dbReference type="Proteomes" id="UP000188318"/>
    </source>
</evidence>
<keyword evidence="6" id="KW-1185">Reference proteome</keyword>
<organism evidence="5 6">
    <name type="scientific">Aspergillus carbonarius (strain ITEM 5010)</name>
    <dbReference type="NCBI Taxonomy" id="602072"/>
    <lineage>
        <taxon>Eukaryota</taxon>
        <taxon>Fungi</taxon>
        <taxon>Dikarya</taxon>
        <taxon>Ascomycota</taxon>
        <taxon>Pezizomycotina</taxon>
        <taxon>Eurotiomycetes</taxon>
        <taxon>Eurotiomycetidae</taxon>
        <taxon>Eurotiales</taxon>
        <taxon>Aspergillaceae</taxon>
        <taxon>Aspergillus</taxon>
        <taxon>Aspergillus subgen. Circumdati</taxon>
    </lineage>
</organism>
<name>A0A1R3RPQ6_ASPC5</name>
<evidence type="ECO:0000256" key="1">
    <source>
        <dbReference type="ARBA" id="ARBA00008682"/>
    </source>
</evidence>
<dbReference type="PROSITE" id="PS51910">
    <property type="entry name" value="GH18_2"/>
    <property type="match status" value="1"/>
</dbReference>
<dbReference type="Gene3D" id="3.10.50.10">
    <property type="match status" value="1"/>
</dbReference>
<dbReference type="EMBL" id="KV907498">
    <property type="protein sequence ID" value="OOF96440.1"/>
    <property type="molecule type" value="Genomic_DNA"/>
</dbReference>
<evidence type="ECO:0000313" key="5">
    <source>
        <dbReference type="EMBL" id="OOF96440.1"/>
    </source>
</evidence>
<evidence type="ECO:0000256" key="3">
    <source>
        <dbReference type="SAM" id="SignalP"/>
    </source>
</evidence>
<feature type="domain" description="GH18" evidence="4">
    <location>
        <begin position="32"/>
        <end position="390"/>
    </location>
</feature>
<feature type="signal peptide" evidence="3">
    <location>
        <begin position="1"/>
        <end position="21"/>
    </location>
</feature>
<dbReference type="VEuPathDB" id="FungiDB:ASPCADRAFT_129531"/>
<dbReference type="GO" id="GO:0005975">
    <property type="term" value="P:carbohydrate metabolic process"/>
    <property type="evidence" value="ECO:0007669"/>
    <property type="project" value="InterPro"/>
</dbReference>
<sequence length="677" mass="74588">MLAGIVLILLASLGVLPLVMASTCDIASQSITRVIGYYSSGAVSRPCSVMMPYFFPQGIYSHIYFASGNIHPVTFEVIPLVNSDKKLYTYLEALHNRDFGQELWLSLGGWAFSDNIAPTATTFSDLAAADITHQNVFFTSLIRFMHTYHFSGVDIDWKYPGAADRNGRDVDYTNYPRLLANLKAALDDYKFGLSITVPTSDRYLQHYDLASIEPSVDWFNFMTDDLHGTWYMGEEWNGVVNAHTNLTEIKSAFDLLWRSNIPPFKVNMGMAFHGRTFTLADPSCTESGCAFLSGGDHADCSLSAGTLFNSEINRMIHQDNLASTLHTDAAVKTIVWNTDQWVAYDDQDTWKIKADFAKSQCLGGVFVRSVDEDDRNHTFSKGLMEALGNEYNLDVNTGLTKVPFNELSTTTGSRSQSSHHQYCRFANCGASCPNGFTEIARADEPSQIMHDSTRCPPGSDQTQILCCPTSSKVPSCQWRGFDDAGRCTGGCNSDEAELGTRTQGCNSGYQSACCSVTRSTEPWSQCQWTPTCQSDDTCPPGYDHFVVSSRQGRGRQSCNGEQHYNYCCSGSVPGIFSKCDWTLPSGDYCSANCPSESIRVARQSISLSGIEQTADTLGCFDGTEAYCCSGGQPVSSPRSSLSSVRKEQSAEEFRDYLGKFLANPVIPEGWADRMEAM</sequence>
<accession>A0A1R3RPQ6</accession>
<protein>
    <recommendedName>
        <fullName evidence="2">chitinase</fullName>
        <ecNumber evidence="2">3.2.1.14</ecNumber>
    </recommendedName>
</protein>
<dbReference type="Pfam" id="PF00704">
    <property type="entry name" value="Glyco_hydro_18"/>
    <property type="match status" value="1"/>
</dbReference>
<dbReference type="GO" id="GO:0008843">
    <property type="term" value="F:endochitinase activity"/>
    <property type="evidence" value="ECO:0007669"/>
    <property type="project" value="UniProtKB-EC"/>
</dbReference>
<dbReference type="PANTHER" id="PTHR11177">
    <property type="entry name" value="CHITINASE"/>
    <property type="match status" value="1"/>
</dbReference>
<evidence type="ECO:0000256" key="2">
    <source>
        <dbReference type="ARBA" id="ARBA00012729"/>
    </source>
</evidence>
<dbReference type="Gene3D" id="3.20.20.80">
    <property type="entry name" value="Glycosidases"/>
    <property type="match status" value="1"/>
</dbReference>
<dbReference type="InterPro" id="IPR050314">
    <property type="entry name" value="Glycosyl_Hydrlase_18"/>
</dbReference>
<dbReference type="InterPro" id="IPR001223">
    <property type="entry name" value="Glyco_hydro18_cat"/>
</dbReference>
<comment type="similarity">
    <text evidence="1">Belongs to the glycosyl hydrolase 18 family. Chitinase class V subfamily.</text>
</comment>
<dbReference type="GO" id="GO:0008061">
    <property type="term" value="F:chitin binding"/>
    <property type="evidence" value="ECO:0007669"/>
    <property type="project" value="InterPro"/>
</dbReference>
<dbReference type="STRING" id="602072.A0A1R3RPQ6"/>
<proteinExistence type="inferred from homology"/>
<gene>
    <name evidence="5" type="ORF">ASPCADRAFT_129531</name>
</gene>
<dbReference type="PANTHER" id="PTHR11177:SF389">
    <property type="entry name" value="CHITINASE"/>
    <property type="match status" value="1"/>
</dbReference>
<dbReference type="InterPro" id="IPR017853">
    <property type="entry name" value="GH"/>
</dbReference>
<dbReference type="GO" id="GO:0006032">
    <property type="term" value="P:chitin catabolic process"/>
    <property type="evidence" value="ECO:0007669"/>
    <property type="project" value="TreeGrafter"/>
</dbReference>
<dbReference type="EC" id="3.2.1.14" evidence="2"/>
<dbReference type="InterPro" id="IPR011583">
    <property type="entry name" value="Chitinase_II/V-like_cat"/>
</dbReference>
<dbReference type="SMART" id="SM00636">
    <property type="entry name" value="Glyco_18"/>
    <property type="match status" value="1"/>
</dbReference>
<dbReference type="SUPFAM" id="SSF54556">
    <property type="entry name" value="Chitinase insertion domain"/>
    <property type="match status" value="1"/>
</dbReference>